<dbReference type="GO" id="GO:0045037">
    <property type="term" value="P:protein import into chloroplast stroma"/>
    <property type="evidence" value="ECO:0007669"/>
    <property type="project" value="TreeGrafter"/>
</dbReference>
<evidence type="ECO:0000256" key="1">
    <source>
        <dbReference type="SAM" id="MobiDB-lite"/>
    </source>
</evidence>
<feature type="transmembrane region" description="Helical" evidence="2">
    <location>
        <begin position="69"/>
        <end position="88"/>
    </location>
</feature>
<keyword evidence="2" id="KW-0812">Transmembrane</keyword>
<feature type="region of interest" description="Disordered" evidence="1">
    <location>
        <begin position="34"/>
        <end position="54"/>
    </location>
</feature>
<dbReference type="PANTHER" id="PTHR34935">
    <property type="entry name" value="PROTEIN TIC110, CHLOROPLASTIC"/>
    <property type="match status" value="1"/>
</dbReference>
<comment type="caution">
    <text evidence="3">The sequence shown here is derived from an EMBL/GenBank/DDBJ whole genome shotgun (WGS) entry which is preliminary data.</text>
</comment>
<feature type="compositionally biased region" description="Low complexity" evidence="1">
    <location>
        <begin position="34"/>
        <end position="52"/>
    </location>
</feature>
<feature type="region of interest" description="Disordered" evidence="1">
    <location>
        <begin position="1"/>
        <end position="20"/>
    </location>
</feature>
<dbReference type="AlphaFoldDB" id="A0A8T0K5E9"/>
<reference evidence="3 4" key="1">
    <citation type="submission" date="2020-05" db="EMBL/GenBank/DDBJ databases">
        <title>Vigna angularis (adzuki bean) Var. LongXiaoDou No. 4 denovo assembly.</title>
        <authorList>
            <person name="Xiang H."/>
        </authorList>
    </citation>
    <scope>NUCLEOTIDE SEQUENCE [LARGE SCALE GENOMIC DNA]</scope>
    <source>
        <tissue evidence="3">Leaf</tissue>
    </source>
</reference>
<feature type="transmembrane region" description="Helical" evidence="2">
    <location>
        <begin position="97"/>
        <end position="117"/>
    </location>
</feature>
<dbReference type="Proteomes" id="UP000743370">
    <property type="component" value="Unassembled WGS sequence"/>
</dbReference>
<sequence>MNLSTLTSSHNQRPLLLPSPFHSRRRRFRVSLPRCSSDTASAPPSTQQQSPPKDLKGIEVLVDKLSPPARLATSAVIVAGAVAAGYGLGSRFSGNRYAALGGAVALGAAGGAAAYALNASAPQVAAVNLHNYVAAFDDPSKLKKEDIDAIASKYGVSKQDEAFKAEICDIYAEFVSSVLPPGGEELKGDEVDRIVGFKNSLGIDDPDAAAMHMEIGRKIFRQRLEVGDREADVEQRRAFQKLIYVSNLVFGDASTFLLPWKRVFKVTDSQIEVAVRDNAQRLYASKLKSVGRDIDAEQLVALREAQRLCRLSDELAENLFREQARKLVEENISVAIGILKSRTRAVPGVSQAVAELDRVLEFNNSLISFKNHPNVDRFARGVGPVSLVGGEYDGDRKIEDLKLLYRAYVSDALSGGRLEDSKLAALNQLRNIFGLGKREAEAISLDITSKVYRKRLVQAAAEGELEMADSKAAFLQNLCDELHFDPQKASELHEEIYRQKLQKCVVDGELSEEDVASLLRLRVMLCIPQQTVEAAHSDICGSLFEKRAYFELKQNATTAVVQPAIWSATAVTNCFAVPAPGGGSFRICLSRRKEIENGTKKKEKFGDVFSLWRVVKEAIASGVDGYDAEIQKAVRKAAHGLRLTREVAMSIASKAVRKIFINYIKRARAAGNRTESAKELKKMIAFNTLVVTKLVEDIKGEPSEISAEEPVKEEEITLNEDDDDEWETLETLKKIRPNEDLMEKLGKPGQTEINLKDDLPERDRTDLYKTYLLFCLTGEVTRVPFGAQITTKKDDSEYLLLNQLGGILGLSGNEIVEVHRGLAEQAFRQQAEVILADGQLTKARVEQLSNLQKQVGLPQEYAQKIIKTITTTKMAAAIETAVTQGRLNIKQIRELKEADVDLDSMVSENLREILFKKTIDDIFSSGTGEFDDEEVFEKIPSDLNINKEKARGVVHELARGRLSNSLVQAVSLLRQRNRGGVVSSLNDLLACDKAVPSQPVSWEVPEELADLYSIYLNSDPAPENLSRLQYLLGINDSTAAAIGQMGDRLLNSTAEEENFVF</sequence>
<gene>
    <name evidence="3" type="ORF">HKW66_Vig0127870</name>
</gene>
<evidence type="ECO:0000313" key="3">
    <source>
        <dbReference type="EMBL" id="KAG2391452.1"/>
    </source>
</evidence>
<accession>A0A8T0K5E9</accession>
<evidence type="ECO:0000313" key="4">
    <source>
        <dbReference type="Proteomes" id="UP000743370"/>
    </source>
</evidence>
<dbReference type="GO" id="GO:0061927">
    <property type="term" value="C:TOC-TIC supercomplex I"/>
    <property type="evidence" value="ECO:0007669"/>
    <property type="project" value="TreeGrafter"/>
</dbReference>
<feature type="compositionally biased region" description="Polar residues" evidence="1">
    <location>
        <begin position="1"/>
        <end position="12"/>
    </location>
</feature>
<proteinExistence type="predicted"/>
<name>A0A8T0K5E9_PHAAN</name>
<keyword evidence="2" id="KW-1133">Transmembrane helix</keyword>
<protein>
    <submittedName>
        <fullName evidence="3">Protein TIC110-like protein</fullName>
    </submittedName>
</protein>
<dbReference type="Pfam" id="PF16940">
    <property type="entry name" value="Tic110"/>
    <property type="match status" value="2"/>
</dbReference>
<dbReference type="InterPro" id="IPR031610">
    <property type="entry name" value="TIC110"/>
</dbReference>
<keyword evidence="2" id="KW-0472">Membrane</keyword>
<evidence type="ECO:0000256" key="2">
    <source>
        <dbReference type="SAM" id="Phobius"/>
    </source>
</evidence>
<organism evidence="3 4">
    <name type="scientific">Phaseolus angularis</name>
    <name type="common">Azuki bean</name>
    <name type="synonym">Vigna angularis</name>
    <dbReference type="NCBI Taxonomy" id="3914"/>
    <lineage>
        <taxon>Eukaryota</taxon>
        <taxon>Viridiplantae</taxon>
        <taxon>Streptophyta</taxon>
        <taxon>Embryophyta</taxon>
        <taxon>Tracheophyta</taxon>
        <taxon>Spermatophyta</taxon>
        <taxon>Magnoliopsida</taxon>
        <taxon>eudicotyledons</taxon>
        <taxon>Gunneridae</taxon>
        <taxon>Pentapetalae</taxon>
        <taxon>rosids</taxon>
        <taxon>fabids</taxon>
        <taxon>Fabales</taxon>
        <taxon>Fabaceae</taxon>
        <taxon>Papilionoideae</taxon>
        <taxon>50 kb inversion clade</taxon>
        <taxon>NPAAA clade</taxon>
        <taxon>indigoferoid/millettioid clade</taxon>
        <taxon>Phaseoleae</taxon>
        <taxon>Vigna</taxon>
    </lineage>
</organism>
<dbReference type="PANTHER" id="PTHR34935:SF3">
    <property type="entry name" value="PROTEIN TIC110, CHLOROPLASTIC"/>
    <property type="match status" value="1"/>
</dbReference>
<dbReference type="EMBL" id="JABFOF010000007">
    <property type="protein sequence ID" value="KAG2391452.1"/>
    <property type="molecule type" value="Genomic_DNA"/>
</dbReference>